<dbReference type="AlphaFoldDB" id="A0A9X3D768"/>
<gene>
    <name evidence="1" type="ORF">OSB52_20305</name>
</gene>
<proteinExistence type="predicted"/>
<name>A0A9X3D768_9ACTN</name>
<dbReference type="EMBL" id="JAPKFM010000027">
    <property type="protein sequence ID" value="MCX2966429.1"/>
    <property type="molecule type" value="Genomic_DNA"/>
</dbReference>
<keyword evidence="2" id="KW-1185">Reference proteome</keyword>
<sequence>MDNSEQPTLAQAWDANRSIQRSAAVRLFSATNSALYVTLMERHLDFGARRTEPELTVRLERDLAELGVSDQPDGLELIKLWAKQGWVHRVTEPAAATGHNICHLTAEARSVLDYMRRLRRADSVATGGSINGIAAGLRRVAGQVSDDPGQIREEIEHQISELDAELADLDAGRRRRPDLRSAEDEARAIAYQMEQIVSDIGQYGAMLDRITTQLLDDPHDSDLAYRDRQRRLFDDYEALLESSQSTSYHAFTQMIQDPTQRERLVADISTVTDQLPDIEPGLRSVMDNFFELVTQQMGEVGRTRQRCARRIRRFVAAGTLEQSRGVARQLNDALASAHELLKSSLADRRIAYELPLATPSVTSIGRLAFEIRDRTPPAQATPATAGADLSSFASLAGQVDTVELTETVNAALADGPATLSDVLARLDEPYLAHVIVLWSWALRQPGTAGPESTIIRFRSLEGEDQAIEVPALSFTEPIPTAEVDAAS</sequence>
<comment type="caution">
    <text evidence="1">The sequence shown here is derived from an EMBL/GenBank/DDBJ whole genome shotgun (WGS) entry which is preliminary data.</text>
</comment>
<evidence type="ECO:0000313" key="1">
    <source>
        <dbReference type="EMBL" id="MCX2966429.1"/>
    </source>
</evidence>
<accession>A0A9X3D768</accession>
<dbReference type="InterPro" id="IPR021804">
    <property type="entry name" value="DUF3375"/>
</dbReference>
<dbReference type="Pfam" id="PF11855">
    <property type="entry name" value="DUF3375"/>
    <property type="match status" value="1"/>
</dbReference>
<protein>
    <submittedName>
        <fullName evidence="1">DUF3375 domain-containing protein</fullName>
    </submittedName>
</protein>
<organism evidence="1 2">
    <name type="scientific">Gordonia aquimaris</name>
    <dbReference type="NCBI Taxonomy" id="2984863"/>
    <lineage>
        <taxon>Bacteria</taxon>
        <taxon>Bacillati</taxon>
        <taxon>Actinomycetota</taxon>
        <taxon>Actinomycetes</taxon>
        <taxon>Mycobacteriales</taxon>
        <taxon>Gordoniaceae</taxon>
        <taxon>Gordonia</taxon>
    </lineage>
</organism>
<dbReference type="Proteomes" id="UP001143347">
    <property type="component" value="Unassembled WGS sequence"/>
</dbReference>
<dbReference type="RefSeq" id="WP_235726006.1">
    <property type="nucleotide sequence ID" value="NZ_JAPKFM010000027.1"/>
</dbReference>
<evidence type="ECO:0000313" key="2">
    <source>
        <dbReference type="Proteomes" id="UP001143347"/>
    </source>
</evidence>
<reference evidence="1" key="1">
    <citation type="submission" date="2022-10" db="EMBL/GenBank/DDBJ databases">
        <title>WGS of marine actinomycetes from Thailand.</title>
        <authorList>
            <person name="Thawai C."/>
        </authorList>
    </citation>
    <scope>NUCLEOTIDE SEQUENCE</scope>
    <source>
        <strain evidence="1">SW21</strain>
    </source>
</reference>